<name>A0ABU1HTJ0_9MICO</name>
<evidence type="ECO:0000313" key="1">
    <source>
        <dbReference type="EMBL" id="MDR6142410.1"/>
    </source>
</evidence>
<organism evidence="1 2">
    <name type="scientific">Microbacterium foliorum</name>
    <dbReference type="NCBI Taxonomy" id="104336"/>
    <lineage>
        <taxon>Bacteria</taxon>
        <taxon>Bacillati</taxon>
        <taxon>Actinomycetota</taxon>
        <taxon>Actinomycetes</taxon>
        <taxon>Micrococcales</taxon>
        <taxon>Microbacteriaceae</taxon>
        <taxon>Microbacterium</taxon>
    </lineage>
</organism>
<reference evidence="1 2" key="1">
    <citation type="submission" date="2023-08" db="EMBL/GenBank/DDBJ databases">
        <title>Functional and genomic diversity of the sorghum phyllosphere microbiome.</title>
        <authorList>
            <person name="Shade A."/>
        </authorList>
    </citation>
    <scope>NUCLEOTIDE SEQUENCE [LARGE SCALE GENOMIC DNA]</scope>
    <source>
        <strain evidence="1 2">SORGH_AS_0445</strain>
    </source>
</reference>
<dbReference type="EMBL" id="JAVIZQ010000001">
    <property type="protein sequence ID" value="MDR6142410.1"/>
    <property type="molecule type" value="Genomic_DNA"/>
</dbReference>
<dbReference type="RefSeq" id="WP_309690349.1">
    <property type="nucleotide sequence ID" value="NZ_JAVIZQ010000001.1"/>
</dbReference>
<dbReference type="Proteomes" id="UP001249291">
    <property type="component" value="Unassembled WGS sequence"/>
</dbReference>
<accession>A0ABU1HTJ0</accession>
<comment type="caution">
    <text evidence="1">The sequence shown here is derived from an EMBL/GenBank/DDBJ whole genome shotgun (WGS) entry which is preliminary data.</text>
</comment>
<gene>
    <name evidence="1" type="ORF">QE375_001964</name>
</gene>
<evidence type="ECO:0008006" key="3">
    <source>
        <dbReference type="Google" id="ProtNLM"/>
    </source>
</evidence>
<protein>
    <recommendedName>
        <fullName evidence="3">Asparagine synthetase domain-containing protein</fullName>
    </recommendedName>
</protein>
<proteinExistence type="predicted"/>
<sequence>MSNYLFIFATERVKPRMGSWFERHSQRSSEVYESQVSPQVALTVISHDLDGSLDAHTKTFFKGHMIDHRAGSVVFGLKGWLRYSAERDISDYVREGQFLRMSWDDRSARFSRDAFGMLPLLYTEGAGYLAVSDSMLVLADLRKHMGDKVTPNEEVLLSRALLGGFGAQQISPETHVEQISFVPARQSLTVSLGKLKAKTSGAALDGLKPARGDTYRDVLRTGAENIARLMATLTQLGEWKPSLSLSGGYDSRVPLAGAVAAGVVHDMQINTQNTKPIHADDYEVASRISERFGFTLNGKSTAGRLSDRTYEATPFMMWALSDLGLYDFIVRPKAARHQLKHINLTGMGGEVIRGNYNWRAWSAVTKALKEPDPSVAAALTRQGVKGLKAVGVNPRSRHASELHYMNYRFALHGGSGRPMQMLGFAPLVQSNLVALAHSRLNERPYTTHYEQSIINDLCIILSPELAAMPYDRGAGGRASKDISSAEVGRRLTRLGGPVDTSKLIPYRVYGAPDDVPAGPPELMLSVARGRGMDRPQNAETVLDLGKKGLEVLESEPLRSIYAKVYTNGRWRLETKNYPLTGAAKDSPIKTVVLQALFG</sequence>
<dbReference type="InterPro" id="IPR029055">
    <property type="entry name" value="Ntn_hydrolases_N"/>
</dbReference>
<keyword evidence="2" id="KW-1185">Reference proteome</keyword>
<evidence type="ECO:0000313" key="2">
    <source>
        <dbReference type="Proteomes" id="UP001249291"/>
    </source>
</evidence>
<dbReference type="SUPFAM" id="SSF56235">
    <property type="entry name" value="N-terminal nucleophile aminohydrolases (Ntn hydrolases)"/>
    <property type="match status" value="1"/>
</dbReference>